<keyword evidence="1" id="KW-0812">Transmembrane</keyword>
<keyword evidence="1" id="KW-0472">Membrane</keyword>
<name>A0A151JFY3_9VIBR</name>
<organism evidence="2 3">
    <name type="scientific">Vibrio cidicii</name>
    <dbReference type="NCBI Taxonomy" id="1763883"/>
    <lineage>
        <taxon>Bacteria</taxon>
        <taxon>Pseudomonadati</taxon>
        <taxon>Pseudomonadota</taxon>
        <taxon>Gammaproteobacteria</taxon>
        <taxon>Vibrionales</taxon>
        <taxon>Vibrionaceae</taxon>
        <taxon>Vibrio</taxon>
    </lineage>
</organism>
<evidence type="ECO:0000313" key="2">
    <source>
        <dbReference type="EMBL" id="KYN24483.1"/>
    </source>
</evidence>
<protein>
    <submittedName>
        <fullName evidence="2">Uncharacterized protein</fullName>
    </submittedName>
</protein>
<evidence type="ECO:0000313" key="3">
    <source>
        <dbReference type="Proteomes" id="UP000075349"/>
    </source>
</evidence>
<reference evidence="3" key="1">
    <citation type="submission" date="2015-12" db="EMBL/GenBank/DDBJ databases">
        <authorList>
            <person name="Tarr C.L."/>
            <person name="Gladney L.M."/>
        </authorList>
    </citation>
    <scope>NUCLEOTIDE SEQUENCE [LARGE SCALE GENOMIC DNA]</scope>
    <source>
        <strain evidence="3">2756-81</strain>
    </source>
</reference>
<gene>
    <name evidence="2" type="ORF">AUQ44_00675</name>
</gene>
<sequence>MHFAREALKRIVVSSLFISVLAGYVAWTIAVESAEKETVNLAIEASYGAVEHFQLPVSNDAEFKQKGLQITNSLILDWFDIAELYDRSGKKIAESLTPTGHAIESALPHHVTPTNNTASYESLHLKSGEWILRTFVPLETNNQRWGYLEGVRVVPDWQRNDIRDFSLWVSVIAASFRLALCHHHLSPYPLPQQTECPLHCCNENSQYRYDVHDGESDHPQRLRYGRS</sequence>
<feature type="transmembrane region" description="Helical" evidence="1">
    <location>
        <begin position="12"/>
        <end position="30"/>
    </location>
</feature>
<dbReference type="AlphaFoldDB" id="A0A151JFY3"/>
<keyword evidence="1" id="KW-1133">Transmembrane helix</keyword>
<comment type="caution">
    <text evidence="2">The sequence shown here is derived from an EMBL/GenBank/DDBJ whole genome shotgun (WGS) entry which is preliminary data.</text>
</comment>
<evidence type="ECO:0000256" key="1">
    <source>
        <dbReference type="SAM" id="Phobius"/>
    </source>
</evidence>
<accession>A0A151JFY3</accession>
<dbReference type="Proteomes" id="UP000075349">
    <property type="component" value="Unassembled WGS sequence"/>
</dbReference>
<proteinExistence type="predicted"/>
<dbReference type="EMBL" id="LOMK01000001">
    <property type="protein sequence ID" value="KYN24483.1"/>
    <property type="molecule type" value="Genomic_DNA"/>
</dbReference>